<dbReference type="PROSITE" id="PS51257">
    <property type="entry name" value="PROKAR_LIPOPROTEIN"/>
    <property type="match status" value="1"/>
</dbReference>
<gene>
    <name evidence="2" type="ORF">JOC54_000026</name>
</gene>
<keyword evidence="3" id="KW-1185">Reference proteome</keyword>
<organism evidence="2 3">
    <name type="scientific">Shouchella xiaoxiensis</name>
    <dbReference type="NCBI Taxonomy" id="766895"/>
    <lineage>
        <taxon>Bacteria</taxon>
        <taxon>Bacillati</taxon>
        <taxon>Bacillota</taxon>
        <taxon>Bacilli</taxon>
        <taxon>Bacillales</taxon>
        <taxon>Bacillaceae</taxon>
        <taxon>Shouchella</taxon>
    </lineage>
</organism>
<proteinExistence type="predicted"/>
<evidence type="ECO:0000313" key="3">
    <source>
        <dbReference type="Proteomes" id="UP001179280"/>
    </source>
</evidence>
<dbReference type="RefSeq" id="WP_204463517.1">
    <property type="nucleotide sequence ID" value="NZ_JAFBCV010000001.1"/>
</dbReference>
<feature type="transmembrane region" description="Helical" evidence="1">
    <location>
        <begin position="7"/>
        <end position="27"/>
    </location>
</feature>
<comment type="caution">
    <text evidence="2">The sequence shown here is derived from an EMBL/GenBank/DDBJ whole genome shotgun (WGS) entry which is preliminary data.</text>
</comment>
<evidence type="ECO:0000256" key="1">
    <source>
        <dbReference type="SAM" id="Phobius"/>
    </source>
</evidence>
<protein>
    <submittedName>
        <fullName evidence="2">Uncharacterized protein</fullName>
    </submittedName>
</protein>
<keyword evidence="1" id="KW-1133">Transmembrane helix</keyword>
<keyword evidence="1" id="KW-0472">Membrane</keyword>
<dbReference type="Proteomes" id="UP001179280">
    <property type="component" value="Unassembled WGS sequence"/>
</dbReference>
<dbReference type="EMBL" id="JAFBCV010000001">
    <property type="protein sequence ID" value="MBM7836795.1"/>
    <property type="molecule type" value="Genomic_DNA"/>
</dbReference>
<accession>A0ABS2SNJ1</accession>
<sequence>MRKRTAAFTCISAGCLVIGGMVLYSWLNPAVVATEADYHLYGFEEMEERADLIVKGTKSGVERQFIDYDHGGGPLSWYTVSDIDLVDVYKGNAEESFAIVEPFATDTNLAGRTIYSLGGYVPIEEGEQYILFLRLIADVETADAFSIDLTSEKLYEIVGHYQGQHLLSDIQYTEGELPYEDDHYVLLHEKVLEKYK</sequence>
<name>A0ABS2SNJ1_9BACI</name>
<reference evidence="2" key="1">
    <citation type="submission" date="2021-01" db="EMBL/GenBank/DDBJ databases">
        <title>Genomic Encyclopedia of Type Strains, Phase IV (KMG-IV): sequencing the most valuable type-strain genomes for metagenomic binning, comparative biology and taxonomic classification.</title>
        <authorList>
            <person name="Goeker M."/>
        </authorList>
    </citation>
    <scope>NUCLEOTIDE SEQUENCE</scope>
    <source>
        <strain evidence="2">DSM 21943</strain>
    </source>
</reference>
<keyword evidence="1" id="KW-0812">Transmembrane</keyword>
<evidence type="ECO:0000313" key="2">
    <source>
        <dbReference type="EMBL" id="MBM7836795.1"/>
    </source>
</evidence>